<reference evidence="8 9" key="1">
    <citation type="submission" date="2016-01" db="EMBL/GenBank/DDBJ databases">
        <title>The new phylogeny of the genus Mycobacterium.</title>
        <authorList>
            <person name="Tarcisio F."/>
            <person name="Conor M."/>
            <person name="Antonella G."/>
            <person name="Elisabetta G."/>
            <person name="Giulia F.S."/>
            <person name="Sara T."/>
            <person name="Anna F."/>
            <person name="Clotilde B."/>
            <person name="Roberto B."/>
            <person name="Veronica D.S."/>
            <person name="Fabio R."/>
            <person name="Monica P."/>
            <person name="Olivier J."/>
            <person name="Enrico T."/>
            <person name="Nicola S."/>
        </authorList>
    </citation>
    <scope>NUCLEOTIDE SEQUENCE [LARGE SCALE GENOMIC DNA]</scope>
    <source>
        <strain evidence="8 9">DSM 45541</strain>
    </source>
</reference>
<dbReference type="InterPro" id="IPR009075">
    <property type="entry name" value="AcylCo_DH/oxidase_C"/>
</dbReference>
<dbReference type="InterPro" id="IPR037069">
    <property type="entry name" value="AcylCoA_DH/ox_N_sf"/>
</dbReference>
<evidence type="ECO:0000256" key="4">
    <source>
        <dbReference type="ARBA" id="ARBA00022827"/>
    </source>
</evidence>
<keyword evidence="5" id="KW-0560">Oxidoreductase</keyword>
<feature type="domain" description="Acyl-CoA dehydrogenase/oxidase C-terminal" evidence="6">
    <location>
        <begin position="232"/>
        <end position="373"/>
    </location>
</feature>
<dbReference type="PANTHER" id="PTHR43884:SF20">
    <property type="entry name" value="ACYL-COA DEHYDROGENASE FADE28"/>
    <property type="match status" value="1"/>
</dbReference>
<dbReference type="Gene3D" id="2.40.110.10">
    <property type="entry name" value="Butyryl-CoA Dehydrogenase, subunit A, domain 2"/>
    <property type="match status" value="1"/>
</dbReference>
<comment type="caution">
    <text evidence="8">The sequence shown here is derived from an EMBL/GenBank/DDBJ whole genome shotgun (WGS) entry which is preliminary data.</text>
</comment>
<dbReference type="GO" id="GO:0050660">
    <property type="term" value="F:flavin adenine dinucleotide binding"/>
    <property type="evidence" value="ECO:0007669"/>
    <property type="project" value="InterPro"/>
</dbReference>
<evidence type="ECO:0000313" key="8">
    <source>
        <dbReference type="EMBL" id="ORV86232.1"/>
    </source>
</evidence>
<dbReference type="InterPro" id="IPR046373">
    <property type="entry name" value="Acyl-CoA_Oxase/DH_mid-dom_sf"/>
</dbReference>
<keyword evidence="3" id="KW-0285">Flavoprotein</keyword>
<accession>A0A1X1WI97</accession>
<evidence type="ECO:0000256" key="1">
    <source>
        <dbReference type="ARBA" id="ARBA00001974"/>
    </source>
</evidence>
<proteinExistence type="inferred from homology"/>
<evidence type="ECO:0000256" key="3">
    <source>
        <dbReference type="ARBA" id="ARBA00022630"/>
    </source>
</evidence>
<evidence type="ECO:0000313" key="9">
    <source>
        <dbReference type="Proteomes" id="UP000193622"/>
    </source>
</evidence>
<organism evidence="8 9">
    <name type="scientific">Mycolicibacterium iranicum</name>
    <name type="common">Mycobacterium iranicum</name>
    <dbReference type="NCBI Taxonomy" id="912594"/>
    <lineage>
        <taxon>Bacteria</taxon>
        <taxon>Bacillati</taxon>
        <taxon>Actinomycetota</taxon>
        <taxon>Actinomycetes</taxon>
        <taxon>Mycobacteriales</taxon>
        <taxon>Mycobacteriaceae</taxon>
        <taxon>Mycolicibacterium</taxon>
    </lineage>
</organism>
<dbReference type="Proteomes" id="UP000193622">
    <property type="component" value="Unassembled WGS sequence"/>
</dbReference>
<comment type="cofactor">
    <cofactor evidence="1">
        <name>FAD</name>
        <dbReference type="ChEBI" id="CHEBI:57692"/>
    </cofactor>
</comment>
<protein>
    <submittedName>
        <fullName evidence="8">Acyl-CoA dehydrogenase</fullName>
    </submittedName>
</protein>
<dbReference type="Gene3D" id="1.20.140.10">
    <property type="entry name" value="Butyryl-CoA Dehydrogenase, subunit A, domain 3"/>
    <property type="match status" value="1"/>
</dbReference>
<dbReference type="PANTHER" id="PTHR43884">
    <property type="entry name" value="ACYL-COA DEHYDROGENASE"/>
    <property type="match status" value="1"/>
</dbReference>
<sequence>MTVQSDAFTDSDEQREFRSAVRAFFAHHCPENEVRRVMESTDGYDPAAWRAMADQLNLQGLAIPEEYGGEGFSYRELALVLEEMGAALLPGPFFASAVLAAGVLVASDDEPAKRQHLPGIANADTIATLAITERNGTWSVDAPDAIATRAHGGSDGWTLSGTKHYVLDGVLADLVLVVARTDADVGVFIVEDVTTLERRPQATLDPTRRQAVIKLSSTPASRLDITAAGIEHALSRAAAALANEQVGGAQRCLDQAVGYAKVRHQFGKPIGSFQAIRHRCADLMLDIECARGAAQYAAYAVDTFPAEFPAAAALAKAHCSEVYARAAAANIQLHGGIGFTWEHPAHMYFKRAKSSSLLLGDADHHRRLLADRVGI</sequence>
<dbReference type="RefSeq" id="WP_085176208.1">
    <property type="nucleotide sequence ID" value="NZ_LQPC01000037.1"/>
</dbReference>
<gene>
    <name evidence="8" type="ORF">AWC12_19350</name>
</gene>
<dbReference type="InterPro" id="IPR009100">
    <property type="entry name" value="AcylCoA_DH/oxidase_NM_dom_sf"/>
</dbReference>
<comment type="similarity">
    <text evidence="2">Belongs to the acyl-CoA dehydrogenase family.</text>
</comment>
<evidence type="ECO:0000256" key="5">
    <source>
        <dbReference type="ARBA" id="ARBA00023002"/>
    </source>
</evidence>
<keyword evidence="4" id="KW-0274">FAD</keyword>
<evidence type="ECO:0000259" key="6">
    <source>
        <dbReference type="Pfam" id="PF00441"/>
    </source>
</evidence>
<dbReference type="InterPro" id="IPR013786">
    <property type="entry name" value="AcylCoA_DH/ox_N"/>
</dbReference>
<dbReference type="Gene3D" id="1.10.540.10">
    <property type="entry name" value="Acyl-CoA dehydrogenase/oxidase, N-terminal domain"/>
    <property type="match status" value="1"/>
</dbReference>
<evidence type="ECO:0000256" key="2">
    <source>
        <dbReference type="ARBA" id="ARBA00009347"/>
    </source>
</evidence>
<dbReference type="SUPFAM" id="SSF56645">
    <property type="entry name" value="Acyl-CoA dehydrogenase NM domain-like"/>
    <property type="match status" value="1"/>
</dbReference>
<dbReference type="AlphaFoldDB" id="A0A1X1WI97"/>
<evidence type="ECO:0000259" key="7">
    <source>
        <dbReference type="Pfam" id="PF02771"/>
    </source>
</evidence>
<dbReference type="Pfam" id="PF00441">
    <property type="entry name" value="Acyl-CoA_dh_1"/>
    <property type="match status" value="1"/>
</dbReference>
<dbReference type="SUPFAM" id="SSF47203">
    <property type="entry name" value="Acyl-CoA dehydrogenase C-terminal domain-like"/>
    <property type="match status" value="1"/>
</dbReference>
<dbReference type="InterPro" id="IPR036250">
    <property type="entry name" value="AcylCo_DH-like_C"/>
</dbReference>
<feature type="domain" description="Acyl-CoA dehydrogenase/oxidase N-terminal" evidence="7">
    <location>
        <begin position="11"/>
        <end position="122"/>
    </location>
</feature>
<dbReference type="EMBL" id="LQPC01000037">
    <property type="protein sequence ID" value="ORV86232.1"/>
    <property type="molecule type" value="Genomic_DNA"/>
</dbReference>
<dbReference type="GO" id="GO:0003995">
    <property type="term" value="F:acyl-CoA dehydrogenase activity"/>
    <property type="evidence" value="ECO:0007669"/>
    <property type="project" value="TreeGrafter"/>
</dbReference>
<dbReference type="Pfam" id="PF02771">
    <property type="entry name" value="Acyl-CoA_dh_N"/>
    <property type="match status" value="1"/>
</dbReference>
<name>A0A1X1WI97_MYCIR</name>